<evidence type="ECO:0000256" key="1">
    <source>
        <dbReference type="ARBA" id="ARBA00023125"/>
    </source>
</evidence>
<sequence length="510" mass="54720">MGAIEDVYEDLETDVPFEKFEAAVEDKVEQMGGLADEETAAMLIAHELRDEEVEGVADIEPGMEDVKFLTKVMSIGELRTFERDGEDEDGRVLNVEVADETGRIRISLWDNVAVDALESLEAGDVLRIAGRPKEGYNGVEVSVDKVEPDPDAEVDVQMQDTYRVEDLSLGLSDVNLKGRVLSTDSVRTFDRDDGSEGRVANLTVGDPTGRIRVTLWDEKADLVDEFEPDDTVEVVDGYVRERDGSLELHVGNRGAVEELDEDIEYVPETTDIADLELGETVDIAGGVIETDPKRTFDRDDGSEGQVRNIRVKDDTDDIRVAMWGEKADTDVDLADYVVLTDVEIKDGWQEDLEASAGWRSTISVMDEAPDGANAAGGADGSQSESQSQGLGAFEDVDEQSSSGHQTQSGDTGDSGGSSDPSAANGASSSSSSSSGSSSSGGSSEPDPDDGEIEEFTGTVVQAGDPVVLDDGTETRSVETNESLKLGQEVTVRGAVRDGRIEATEVALENR</sequence>
<dbReference type="NCBIfam" id="NF005551">
    <property type="entry name" value="PRK07211.1"/>
    <property type="match status" value="1"/>
</dbReference>
<proteinExistence type="predicted"/>
<dbReference type="Pfam" id="PF01336">
    <property type="entry name" value="tRNA_anti-codon"/>
    <property type="match status" value="2"/>
</dbReference>
<evidence type="ECO:0000259" key="3">
    <source>
        <dbReference type="Pfam" id="PF01336"/>
    </source>
</evidence>
<keyword evidence="1" id="KW-0238">DNA-binding</keyword>
<dbReference type="GO" id="GO:0003677">
    <property type="term" value="F:DNA binding"/>
    <property type="evidence" value="ECO:0007669"/>
    <property type="project" value="UniProtKB-KW"/>
</dbReference>
<dbReference type="PANTHER" id="PTHR13356:SF10">
    <property type="entry name" value="REPLICATION FACTOR-A PROTEIN 1"/>
    <property type="match status" value="1"/>
</dbReference>
<comment type="caution">
    <text evidence="4">The sequence shown here is derived from an EMBL/GenBank/DDBJ whole genome shotgun (WGS) entry which is preliminary data.</text>
</comment>
<feature type="compositionally biased region" description="Low complexity" evidence="2">
    <location>
        <begin position="408"/>
        <end position="444"/>
    </location>
</feature>
<feature type="compositionally biased region" description="Low complexity" evidence="2">
    <location>
        <begin position="370"/>
        <end position="392"/>
    </location>
</feature>
<dbReference type="Proteomes" id="UP001596408">
    <property type="component" value="Unassembled WGS sequence"/>
</dbReference>
<dbReference type="InterPro" id="IPR012340">
    <property type="entry name" value="NA-bd_OB-fold"/>
</dbReference>
<gene>
    <name evidence="4" type="ORF">ACFQEV_16695</name>
</gene>
<name>A0ABD5U2L1_9EURY</name>
<feature type="domain" description="OB" evidence="3">
    <location>
        <begin position="88"/>
        <end position="148"/>
    </location>
</feature>
<evidence type="ECO:0000256" key="2">
    <source>
        <dbReference type="SAM" id="MobiDB-lite"/>
    </source>
</evidence>
<organism evidence="4 5">
    <name type="scientific">Halopelagius fulvigenes</name>
    <dbReference type="NCBI Taxonomy" id="1198324"/>
    <lineage>
        <taxon>Archaea</taxon>
        <taxon>Methanobacteriati</taxon>
        <taxon>Methanobacteriota</taxon>
        <taxon>Stenosarchaea group</taxon>
        <taxon>Halobacteria</taxon>
        <taxon>Halobacteriales</taxon>
        <taxon>Haloferacaceae</taxon>
    </lineage>
</organism>
<dbReference type="PANTHER" id="PTHR13356">
    <property type="entry name" value="OB FOLD NUCLEIC ACID BINDING PROTEIN-RELATED"/>
    <property type="match status" value="1"/>
</dbReference>
<dbReference type="RefSeq" id="WP_379698493.1">
    <property type="nucleotide sequence ID" value="NZ_JBHSXH010000015.1"/>
</dbReference>
<dbReference type="AlphaFoldDB" id="A0ABD5U2L1"/>
<keyword evidence="5" id="KW-1185">Reference proteome</keyword>
<feature type="region of interest" description="Disordered" evidence="2">
    <location>
        <begin position="367"/>
        <end position="475"/>
    </location>
</feature>
<feature type="compositionally biased region" description="Acidic residues" evidence="2">
    <location>
        <begin position="445"/>
        <end position="454"/>
    </location>
</feature>
<dbReference type="InterPro" id="IPR004365">
    <property type="entry name" value="NA-bd_OB_tRNA"/>
</dbReference>
<feature type="domain" description="OB" evidence="3">
    <location>
        <begin position="174"/>
        <end position="250"/>
    </location>
</feature>
<evidence type="ECO:0000313" key="4">
    <source>
        <dbReference type="EMBL" id="MFC6826619.1"/>
    </source>
</evidence>
<dbReference type="CDD" id="cd04491">
    <property type="entry name" value="SoSSB_OBF"/>
    <property type="match status" value="3"/>
</dbReference>
<evidence type="ECO:0000313" key="5">
    <source>
        <dbReference type="Proteomes" id="UP001596408"/>
    </source>
</evidence>
<reference evidence="4 5" key="1">
    <citation type="journal article" date="2019" name="Int. J. Syst. Evol. Microbiol.">
        <title>The Global Catalogue of Microorganisms (GCM) 10K type strain sequencing project: providing services to taxonomists for standard genome sequencing and annotation.</title>
        <authorList>
            <consortium name="The Broad Institute Genomics Platform"/>
            <consortium name="The Broad Institute Genome Sequencing Center for Infectious Disease"/>
            <person name="Wu L."/>
            <person name="Ma J."/>
        </authorList>
    </citation>
    <scope>NUCLEOTIDE SEQUENCE [LARGE SCALE GENOMIC DNA]</scope>
    <source>
        <strain evidence="4 5">YIM 94188</strain>
    </source>
</reference>
<protein>
    <submittedName>
        <fullName evidence="4">Single-stranded DNA binding protein</fullName>
    </submittedName>
</protein>
<dbReference type="Gene3D" id="2.40.50.140">
    <property type="entry name" value="Nucleic acid-binding proteins"/>
    <property type="match status" value="3"/>
</dbReference>
<accession>A0ABD5U2L1</accession>
<dbReference type="SUPFAM" id="SSF50249">
    <property type="entry name" value="Nucleic acid-binding proteins"/>
    <property type="match status" value="3"/>
</dbReference>
<dbReference type="InterPro" id="IPR051231">
    <property type="entry name" value="SOSS-B"/>
</dbReference>
<dbReference type="EMBL" id="JBHSXH010000015">
    <property type="protein sequence ID" value="MFC6826619.1"/>
    <property type="molecule type" value="Genomic_DNA"/>
</dbReference>